<feature type="signal peptide" evidence="1">
    <location>
        <begin position="1"/>
        <end position="23"/>
    </location>
</feature>
<dbReference type="Proteomes" id="UP001501222">
    <property type="component" value="Unassembled WGS sequence"/>
</dbReference>
<dbReference type="EMBL" id="BAABAA010000030">
    <property type="protein sequence ID" value="GAA3600699.1"/>
    <property type="molecule type" value="Genomic_DNA"/>
</dbReference>
<sequence>MRWKPVILAAILAILMSVLPASASARQTANAYHDPAFGSLCQWHQYGEGIIPPWWIYAENPLCVEYLKRDITIDNGGAAAFLLAEPFRVAVAIPTCRYWQIDHWSVQTHQGDVPYVAWDGNYWFDKHSGAAGMLLQHFRINGVTAGVGDVVQALRPRFPALADALSRYGSQGGETGLTISMPTSWWC</sequence>
<accession>A0ABP6Z802</accession>
<evidence type="ECO:0000313" key="3">
    <source>
        <dbReference type="Proteomes" id="UP001501222"/>
    </source>
</evidence>
<gene>
    <name evidence="2" type="ORF">GCM10022235_85830</name>
</gene>
<evidence type="ECO:0000256" key="1">
    <source>
        <dbReference type="SAM" id="SignalP"/>
    </source>
</evidence>
<evidence type="ECO:0000313" key="2">
    <source>
        <dbReference type="EMBL" id="GAA3600699.1"/>
    </source>
</evidence>
<dbReference type="RefSeq" id="WP_344850626.1">
    <property type="nucleotide sequence ID" value="NZ_BAABAA010000030.1"/>
</dbReference>
<proteinExistence type="predicted"/>
<keyword evidence="1" id="KW-0732">Signal</keyword>
<keyword evidence="3" id="KW-1185">Reference proteome</keyword>
<name>A0ABP6Z802_9ACTN</name>
<protein>
    <submittedName>
        <fullName evidence="2">Uncharacterized protein</fullName>
    </submittedName>
</protein>
<comment type="caution">
    <text evidence="2">The sequence shown here is derived from an EMBL/GenBank/DDBJ whole genome shotgun (WGS) entry which is preliminary data.</text>
</comment>
<reference evidence="3" key="1">
    <citation type="journal article" date="2019" name="Int. J. Syst. Evol. Microbiol.">
        <title>The Global Catalogue of Microorganisms (GCM) 10K type strain sequencing project: providing services to taxonomists for standard genome sequencing and annotation.</title>
        <authorList>
            <consortium name="The Broad Institute Genomics Platform"/>
            <consortium name="The Broad Institute Genome Sequencing Center for Infectious Disease"/>
            <person name="Wu L."/>
            <person name="Ma J."/>
        </authorList>
    </citation>
    <scope>NUCLEOTIDE SEQUENCE [LARGE SCALE GENOMIC DNA]</scope>
    <source>
        <strain evidence="3">JCM 16928</strain>
    </source>
</reference>
<feature type="chain" id="PRO_5045353348" evidence="1">
    <location>
        <begin position="24"/>
        <end position="187"/>
    </location>
</feature>
<organism evidence="2 3">
    <name type="scientific">Kribbella ginsengisoli</name>
    <dbReference type="NCBI Taxonomy" id="363865"/>
    <lineage>
        <taxon>Bacteria</taxon>
        <taxon>Bacillati</taxon>
        <taxon>Actinomycetota</taxon>
        <taxon>Actinomycetes</taxon>
        <taxon>Propionibacteriales</taxon>
        <taxon>Kribbellaceae</taxon>
        <taxon>Kribbella</taxon>
    </lineage>
</organism>